<dbReference type="InterPro" id="IPR026960">
    <property type="entry name" value="RVT-Znf"/>
</dbReference>
<dbReference type="PANTHER" id="PTHR47723:SF19">
    <property type="entry name" value="POLYNUCLEOTIDYL TRANSFERASE, RIBONUCLEASE H-LIKE SUPERFAMILY PROTEIN"/>
    <property type="match status" value="1"/>
</dbReference>
<feature type="domain" description="Reverse transcriptase zinc-binding" evidence="2">
    <location>
        <begin position="151"/>
        <end position="234"/>
    </location>
</feature>
<dbReference type="AlphaFoldDB" id="A0AAV0I8Z8"/>
<dbReference type="EMBL" id="CAMGYJ010000003">
    <property type="protein sequence ID" value="CAI0393972.1"/>
    <property type="molecule type" value="Genomic_DNA"/>
</dbReference>
<dbReference type="GO" id="GO:0003676">
    <property type="term" value="F:nucleic acid binding"/>
    <property type="evidence" value="ECO:0007669"/>
    <property type="project" value="InterPro"/>
</dbReference>
<dbReference type="InterPro" id="IPR044730">
    <property type="entry name" value="RNase_H-like_dom_plant"/>
</dbReference>
<dbReference type="InterPro" id="IPR053151">
    <property type="entry name" value="RNase_H-like"/>
</dbReference>
<dbReference type="PANTHER" id="PTHR47723">
    <property type="entry name" value="OS05G0353850 PROTEIN"/>
    <property type="match status" value="1"/>
</dbReference>
<name>A0AAV0I8Z8_9ROSI</name>
<comment type="caution">
    <text evidence="3">The sequence shown here is derived from an EMBL/GenBank/DDBJ whole genome shotgun (WGS) entry which is preliminary data.</text>
</comment>
<dbReference type="InterPro" id="IPR002156">
    <property type="entry name" value="RNaseH_domain"/>
</dbReference>
<keyword evidence="4" id="KW-1185">Reference proteome</keyword>
<sequence>MVKLAWTILNSKDELWVKVMQGKYFHHREGRITGMKKSFHSSLWRGILKAYPLMQKATVWSIRDGQTTEFWNHPWIDHDTILEEHCLRTLTDDEKLTSVADMVNEQGEWDWTKLNSLLPNVWLSRIAGMETPKHGLGEDTTIWGLEQDGRFRLKSAYLLAANEIDMMDDQGWKELWKWSGPSRVKHFLWLVMHNRLLTNHERTIRKLTNDGSCKACNDGLEPIKHILRNCKKTEGVRHFFRIGQYVHDTRNFKQWMMENLNDAEKGFEFGIMCWMIWKQRNEETLDGKKFSETGLISKIVSWIRVYQQAKINEERSILSPRNQLISTPITWRPPRENWVQIQTDGSVLQSSGKAVAGGLIRDHLGRCLDAFICNLGNCTITIAKLKGAEIGLQRAWDKGHRKVELNLDSMTTISIMKNNKDTDHRYGLIAARIGTLLDFEWDVKFL</sequence>
<dbReference type="InterPro" id="IPR012337">
    <property type="entry name" value="RNaseH-like_sf"/>
</dbReference>
<feature type="domain" description="RNase H type-1" evidence="1">
    <location>
        <begin position="343"/>
        <end position="437"/>
    </location>
</feature>
<gene>
    <name evidence="3" type="ORF">LITE_LOCUS8154</name>
</gene>
<dbReference type="Proteomes" id="UP001154282">
    <property type="component" value="Unassembled WGS sequence"/>
</dbReference>
<dbReference type="Pfam" id="PF13456">
    <property type="entry name" value="RVT_3"/>
    <property type="match status" value="1"/>
</dbReference>
<evidence type="ECO:0008006" key="5">
    <source>
        <dbReference type="Google" id="ProtNLM"/>
    </source>
</evidence>
<dbReference type="InterPro" id="IPR036397">
    <property type="entry name" value="RNaseH_sf"/>
</dbReference>
<protein>
    <recommendedName>
        <fullName evidence="5">Reverse transcriptase</fullName>
    </recommendedName>
</protein>
<dbReference type="CDD" id="cd06222">
    <property type="entry name" value="RNase_H_like"/>
    <property type="match status" value="1"/>
</dbReference>
<dbReference type="GO" id="GO:0004523">
    <property type="term" value="F:RNA-DNA hybrid ribonuclease activity"/>
    <property type="evidence" value="ECO:0007669"/>
    <property type="project" value="InterPro"/>
</dbReference>
<accession>A0AAV0I8Z8</accession>
<evidence type="ECO:0000259" key="2">
    <source>
        <dbReference type="Pfam" id="PF13966"/>
    </source>
</evidence>
<evidence type="ECO:0000313" key="3">
    <source>
        <dbReference type="EMBL" id="CAI0393972.1"/>
    </source>
</evidence>
<organism evidence="3 4">
    <name type="scientific">Linum tenue</name>
    <dbReference type="NCBI Taxonomy" id="586396"/>
    <lineage>
        <taxon>Eukaryota</taxon>
        <taxon>Viridiplantae</taxon>
        <taxon>Streptophyta</taxon>
        <taxon>Embryophyta</taxon>
        <taxon>Tracheophyta</taxon>
        <taxon>Spermatophyta</taxon>
        <taxon>Magnoliopsida</taxon>
        <taxon>eudicotyledons</taxon>
        <taxon>Gunneridae</taxon>
        <taxon>Pentapetalae</taxon>
        <taxon>rosids</taxon>
        <taxon>fabids</taxon>
        <taxon>Malpighiales</taxon>
        <taxon>Linaceae</taxon>
        <taxon>Linum</taxon>
    </lineage>
</organism>
<dbReference type="SUPFAM" id="SSF53098">
    <property type="entry name" value="Ribonuclease H-like"/>
    <property type="match status" value="1"/>
</dbReference>
<proteinExistence type="predicted"/>
<evidence type="ECO:0000313" key="4">
    <source>
        <dbReference type="Proteomes" id="UP001154282"/>
    </source>
</evidence>
<dbReference type="Gene3D" id="3.30.420.10">
    <property type="entry name" value="Ribonuclease H-like superfamily/Ribonuclease H"/>
    <property type="match status" value="1"/>
</dbReference>
<evidence type="ECO:0000259" key="1">
    <source>
        <dbReference type="Pfam" id="PF13456"/>
    </source>
</evidence>
<dbReference type="Pfam" id="PF13966">
    <property type="entry name" value="zf-RVT"/>
    <property type="match status" value="1"/>
</dbReference>
<reference evidence="3" key="1">
    <citation type="submission" date="2022-08" db="EMBL/GenBank/DDBJ databases">
        <authorList>
            <person name="Gutierrez-Valencia J."/>
        </authorList>
    </citation>
    <scope>NUCLEOTIDE SEQUENCE</scope>
</reference>